<comment type="caution">
    <text evidence="1">The sequence shown here is derived from an EMBL/GenBank/DDBJ whole genome shotgun (WGS) entry which is preliminary data.</text>
</comment>
<organism evidence="1 2">
    <name type="scientific">Prosthecobacter fusiformis</name>
    <dbReference type="NCBI Taxonomy" id="48464"/>
    <lineage>
        <taxon>Bacteria</taxon>
        <taxon>Pseudomonadati</taxon>
        <taxon>Verrucomicrobiota</taxon>
        <taxon>Verrucomicrobiia</taxon>
        <taxon>Verrucomicrobiales</taxon>
        <taxon>Verrucomicrobiaceae</taxon>
        <taxon>Prosthecobacter</taxon>
    </lineage>
</organism>
<reference evidence="1 2" key="1">
    <citation type="submission" date="2019-03" db="EMBL/GenBank/DDBJ databases">
        <title>Genomic Encyclopedia of Archaeal and Bacterial Type Strains, Phase II (KMG-II): from individual species to whole genera.</title>
        <authorList>
            <person name="Goeker M."/>
        </authorList>
    </citation>
    <scope>NUCLEOTIDE SEQUENCE [LARGE SCALE GENOMIC DNA]</scope>
    <source>
        <strain evidence="1 2">ATCC 25309</strain>
    </source>
</reference>
<sequence>MHLMDLPIGKHSLYEYVGRGNYCGLIYHHKRCASLSYDKLLIK</sequence>
<gene>
    <name evidence="1" type="ORF">EI77_01918</name>
</gene>
<accession>A0A4R7S846</accession>
<keyword evidence="2" id="KW-1185">Reference proteome</keyword>
<name>A0A4R7S846_9BACT</name>
<proteinExistence type="predicted"/>
<evidence type="ECO:0000313" key="1">
    <source>
        <dbReference type="EMBL" id="TDU73447.1"/>
    </source>
</evidence>
<dbReference type="AlphaFoldDB" id="A0A4R7S846"/>
<evidence type="ECO:0000313" key="2">
    <source>
        <dbReference type="Proteomes" id="UP000295662"/>
    </source>
</evidence>
<protein>
    <submittedName>
        <fullName evidence="1">Uncharacterized protein</fullName>
    </submittedName>
</protein>
<dbReference type="EMBL" id="SOCA01000002">
    <property type="protein sequence ID" value="TDU73447.1"/>
    <property type="molecule type" value="Genomic_DNA"/>
</dbReference>
<dbReference type="Proteomes" id="UP000295662">
    <property type="component" value="Unassembled WGS sequence"/>
</dbReference>